<evidence type="ECO:0000313" key="3">
    <source>
        <dbReference type="Proteomes" id="UP000628448"/>
    </source>
</evidence>
<evidence type="ECO:0000256" key="1">
    <source>
        <dbReference type="SAM" id="Phobius"/>
    </source>
</evidence>
<organism evidence="2 3">
    <name type="scientific">Panacibacter microcysteis</name>
    <dbReference type="NCBI Taxonomy" id="2793269"/>
    <lineage>
        <taxon>Bacteria</taxon>
        <taxon>Pseudomonadati</taxon>
        <taxon>Bacteroidota</taxon>
        <taxon>Chitinophagia</taxon>
        <taxon>Chitinophagales</taxon>
        <taxon>Chitinophagaceae</taxon>
        <taxon>Panacibacter</taxon>
    </lineage>
</organism>
<reference evidence="2" key="1">
    <citation type="submission" date="2020-11" db="EMBL/GenBank/DDBJ databases">
        <title>Bacterial whole genome sequence for Panacibacter sp. DH6.</title>
        <authorList>
            <person name="Le V."/>
            <person name="Ko S."/>
            <person name="Ahn C.-Y."/>
            <person name="Oh H.-M."/>
        </authorList>
    </citation>
    <scope>NUCLEOTIDE SEQUENCE</scope>
    <source>
        <strain evidence="2">DH6</strain>
    </source>
</reference>
<name>A0A931E927_9BACT</name>
<feature type="transmembrane region" description="Helical" evidence="1">
    <location>
        <begin position="287"/>
        <end position="306"/>
    </location>
</feature>
<feature type="transmembrane region" description="Helical" evidence="1">
    <location>
        <begin position="236"/>
        <end position="255"/>
    </location>
</feature>
<dbReference type="Gene3D" id="3.40.1090.10">
    <property type="entry name" value="Cytosolic phospholipase A2 catalytic domain"/>
    <property type="match status" value="1"/>
</dbReference>
<evidence type="ECO:0008006" key="4">
    <source>
        <dbReference type="Google" id="ProtNLM"/>
    </source>
</evidence>
<dbReference type="Proteomes" id="UP000628448">
    <property type="component" value="Unassembled WGS sequence"/>
</dbReference>
<feature type="transmembrane region" description="Helical" evidence="1">
    <location>
        <begin position="139"/>
        <end position="162"/>
    </location>
</feature>
<feature type="transmembrane region" description="Helical" evidence="1">
    <location>
        <begin position="261"/>
        <end position="280"/>
    </location>
</feature>
<dbReference type="AlphaFoldDB" id="A0A931E927"/>
<evidence type="ECO:0000313" key="2">
    <source>
        <dbReference type="EMBL" id="MBG9375961.1"/>
    </source>
</evidence>
<keyword evidence="1" id="KW-0812">Transmembrane</keyword>
<proteinExistence type="predicted"/>
<keyword evidence="3" id="KW-1185">Reference proteome</keyword>
<sequence length="744" mass="84989">MKKYLVGFFYSLPVQMVLLHFRRYHVLLIFWYILFATVSGHFLEAYGANSLYLAPEYLTKVSALSAAILGFGIGVFFMSWNITTFILHARQIRFLATTEQPFLKFCVNNAAIPVVFLLVYFFNLVSYNAEQELLNTWEILALIGGFLGGLILALVISFAYFFGADISIYKRFGSHIIAENQKYEQAAKKNNITSVGGKTDIRVDWFLSAKFGLRKPRDVQHYTQEFLDMIFKRHHFAAVLAILISFIFLLTIGFFSDNKVFQVPAGASITVFFAILIAVAGAISLFLGTWSLPVLLVIYLCLNWMYQSNIIDPRNKAYGLNYTNLDERPSYSRDTIMQLVREENLEQDKKVFLGMLDNWKKKQGTEKPVLFVINTSGGGTRSATFTLNVLQYLDSITNGRLMPHTFLINGASGGMLGATYFRELYWEKQKGHITSLQDNAYSKNIARDLLNPLFSSFISRDLVGPVRKFEINGYYYTRDRGYAFEQKLNDNTKGILDKKLADYKEAEENGEIPVAFFNSMITRDARELVISTHPARFLMQPFADSVIDTHLIDPDAVDYTSFFARQDPLNLRVLSALRMNATFPYVLPNVILPTDPVTDVMDAGLRDNFGQQTSLRFINYFKDWLKENTGKVVLIQIRDRQLGDWERPYEPNSILSFVTKPLLLLQNNWYRLQDFYQGDQLNYLSQSFGDGFERISFQYDPINTNASAALSFHLTATEKIDIEASLTSKTNQASFKQVAALLKQ</sequence>
<protein>
    <recommendedName>
        <fullName evidence="4">PNPLA domain-containing protein</fullName>
    </recommendedName>
</protein>
<accession>A0A931E927</accession>
<gene>
    <name evidence="2" type="ORF">I5907_06930</name>
</gene>
<dbReference type="RefSeq" id="WP_196989985.1">
    <property type="nucleotide sequence ID" value="NZ_JADWYR010000001.1"/>
</dbReference>
<dbReference type="SUPFAM" id="SSF52151">
    <property type="entry name" value="FabD/lysophospholipase-like"/>
    <property type="match status" value="1"/>
</dbReference>
<comment type="caution">
    <text evidence="2">The sequence shown here is derived from an EMBL/GenBank/DDBJ whole genome shotgun (WGS) entry which is preliminary data.</text>
</comment>
<keyword evidence="1" id="KW-1133">Transmembrane helix</keyword>
<dbReference type="InterPro" id="IPR016035">
    <property type="entry name" value="Acyl_Trfase/lysoPLipase"/>
</dbReference>
<keyword evidence="1" id="KW-0472">Membrane</keyword>
<feature type="transmembrane region" description="Helical" evidence="1">
    <location>
        <begin position="107"/>
        <end position="127"/>
    </location>
</feature>
<feature type="transmembrane region" description="Helical" evidence="1">
    <location>
        <begin position="24"/>
        <end position="43"/>
    </location>
</feature>
<feature type="transmembrane region" description="Helical" evidence="1">
    <location>
        <begin position="63"/>
        <end position="87"/>
    </location>
</feature>
<dbReference type="EMBL" id="JADWYR010000001">
    <property type="protein sequence ID" value="MBG9375961.1"/>
    <property type="molecule type" value="Genomic_DNA"/>
</dbReference>